<dbReference type="Proteomes" id="UP000234323">
    <property type="component" value="Unassembled WGS sequence"/>
</dbReference>
<name>A0A2I1HLK7_9GLOM</name>
<comment type="caution">
    <text evidence="1">The sequence shown here is derived from an EMBL/GenBank/DDBJ whole genome shotgun (WGS) entry which is preliminary data.</text>
</comment>
<sequence length="154" mass="17937">YADIIIDEEALQSLPENCSIADHLPQIENDQLNKDSSENENGNDNMITRIFVPYLPPSHCEDHAIKSALNHIQTENPPITWPQIDNSPINEFQTPGYIITMAFPTLYPTVKADLGTERIRDIKPAEYFKHLLRYKDGRFRRHTHWRYFALNSQM</sequence>
<proteinExistence type="predicted"/>
<accession>A0A2I1HLK7</accession>
<dbReference type="VEuPathDB" id="FungiDB:RhiirA1_473305"/>
<gene>
    <name evidence="1" type="ORF">RhiirA4_333013</name>
</gene>
<evidence type="ECO:0000313" key="1">
    <source>
        <dbReference type="EMBL" id="PKY59745.1"/>
    </source>
</evidence>
<keyword evidence="2" id="KW-1185">Reference proteome</keyword>
<dbReference type="AlphaFoldDB" id="A0A2I1HLK7"/>
<organism evidence="1 2">
    <name type="scientific">Rhizophagus irregularis</name>
    <dbReference type="NCBI Taxonomy" id="588596"/>
    <lineage>
        <taxon>Eukaryota</taxon>
        <taxon>Fungi</taxon>
        <taxon>Fungi incertae sedis</taxon>
        <taxon>Mucoromycota</taxon>
        <taxon>Glomeromycotina</taxon>
        <taxon>Glomeromycetes</taxon>
        <taxon>Glomerales</taxon>
        <taxon>Glomeraceae</taxon>
        <taxon>Rhizophagus</taxon>
    </lineage>
</organism>
<feature type="non-terminal residue" evidence="1">
    <location>
        <position position="1"/>
    </location>
</feature>
<reference evidence="1 2" key="1">
    <citation type="submission" date="2015-10" db="EMBL/GenBank/DDBJ databases">
        <title>Genome analyses suggest a sexual origin of heterokaryosis in a supposedly ancient asexual fungus.</title>
        <authorList>
            <person name="Ropars J."/>
            <person name="Sedzielewska K."/>
            <person name="Noel J."/>
            <person name="Charron P."/>
            <person name="Farinelli L."/>
            <person name="Marton T."/>
            <person name="Kruger M."/>
            <person name="Pelin A."/>
            <person name="Brachmann A."/>
            <person name="Corradi N."/>
        </authorList>
    </citation>
    <scope>NUCLEOTIDE SEQUENCE [LARGE SCALE GENOMIC DNA]</scope>
    <source>
        <strain evidence="1 2">A4</strain>
    </source>
</reference>
<evidence type="ECO:0000313" key="2">
    <source>
        <dbReference type="Proteomes" id="UP000234323"/>
    </source>
</evidence>
<dbReference type="VEuPathDB" id="FungiDB:RhiirFUN_005455"/>
<dbReference type="EMBL" id="LLXI01003738">
    <property type="protein sequence ID" value="PKY59745.1"/>
    <property type="molecule type" value="Genomic_DNA"/>
</dbReference>
<protein>
    <submittedName>
        <fullName evidence="1">Uncharacterized protein</fullName>
    </submittedName>
</protein>